<accession>A0ABT2ENB6</accession>
<feature type="domain" description="4Fe-4S ferredoxin-type" evidence="5">
    <location>
        <begin position="145"/>
        <end position="175"/>
    </location>
</feature>
<evidence type="ECO:0000259" key="4">
    <source>
        <dbReference type="PROSITE" id="PS51085"/>
    </source>
</evidence>
<dbReference type="Pfam" id="PF13187">
    <property type="entry name" value="Fer4_9"/>
    <property type="match status" value="1"/>
</dbReference>
<organism evidence="6 7">
    <name type="scientific">Candidatus Fervidibacter sacchari</name>
    <dbReference type="NCBI Taxonomy" id="1448929"/>
    <lineage>
        <taxon>Bacteria</taxon>
        <taxon>Candidatus Fervidibacterota</taxon>
        <taxon>Candidatus Fervidibacter</taxon>
    </lineage>
</organism>
<evidence type="ECO:0000259" key="5">
    <source>
        <dbReference type="PROSITE" id="PS51379"/>
    </source>
</evidence>
<dbReference type="RefSeq" id="WP_259095867.1">
    <property type="nucleotide sequence ID" value="NZ_CP130454.1"/>
</dbReference>
<dbReference type="PROSITE" id="PS00197">
    <property type="entry name" value="2FE2S_FER_1"/>
    <property type="match status" value="1"/>
</dbReference>
<proteinExistence type="predicted"/>
<dbReference type="Gene3D" id="3.10.20.30">
    <property type="match status" value="1"/>
</dbReference>
<evidence type="ECO:0000313" key="6">
    <source>
        <dbReference type="EMBL" id="MCS3919448.1"/>
    </source>
</evidence>
<evidence type="ECO:0000256" key="1">
    <source>
        <dbReference type="ARBA" id="ARBA00022723"/>
    </source>
</evidence>
<dbReference type="CDD" id="cd00207">
    <property type="entry name" value="fer2"/>
    <property type="match status" value="1"/>
</dbReference>
<dbReference type="PROSITE" id="PS51379">
    <property type="entry name" value="4FE4S_FER_2"/>
    <property type="match status" value="2"/>
</dbReference>
<dbReference type="InterPro" id="IPR006058">
    <property type="entry name" value="2Fe2S_fd_BS"/>
</dbReference>
<dbReference type="Proteomes" id="UP001204798">
    <property type="component" value="Unassembled WGS sequence"/>
</dbReference>
<dbReference type="EMBL" id="JANUCP010000003">
    <property type="protein sequence ID" value="MCS3919448.1"/>
    <property type="molecule type" value="Genomic_DNA"/>
</dbReference>
<feature type="domain" description="2Fe-2S ferredoxin-type" evidence="4">
    <location>
        <begin position="10"/>
        <end position="88"/>
    </location>
</feature>
<reference evidence="6 7" key="1">
    <citation type="submission" date="2022-08" db="EMBL/GenBank/DDBJ databases">
        <title>Bacterial and archaeal communities from various locations to study Microbial Dark Matter (Phase II).</title>
        <authorList>
            <person name="Stepanauskas R."/>
        </authorList>
    </citation>
    <scope>NUCLEOTIDE SEQUENCE [LARGE SCALE GENOMIC DNA]</scope>
    <source>
        <strain evidence="6 7">PD1</strain>
    </source>
</reference>
<dbReference type="SUPFAM" id="SSF54292">
    <property type="entry name" value="2Fe-2S ferredoxin-like"/>
    <property type="match status" value="1"/>
</dbReference>
<keyword evidence="3" id="KW-0411">Iron-sulfur</keyword>
<dbReference type="InterPro" id="IPR017900">
    <property type="entry name" value="4Fe4S_Fe_S_CS"/>
</dbReference>
<dbReference type="InterPro" id="IPR036010">
    <property type="entry name" value="2Fe-2S_ferredoxin-like_sf"/>
</dbReference>
<keyword evidence="2" id="KW-0408">Iron</keyword>
<evidence type="ECO:0000256" key="2">
    <source>
        <dbReference type="ARBA" id="ARBA00023004"/>
    </source>
</evidence>
<dbReference type="SUPFAM" id="SSF46548">
    <property type="entry name" value="alpha-helical ferredoxin"/>
    <property type="match status" value="1"/>
</dbReference>
<dbReference type="InterPro" id="IPR001041">
    <property type="entry name" value="2Fe-2S_ferredoxin-type"/>
</dbReference>
<dbReference type="Pfam" id="PF13510">
    <property type="entry name" value="Fer2_4"/>
    <property type="match status" value="1"/>
</dbReference>
<evidence type="ECO:0000313" key="7">
    <source>
        <dbReference type="Proteomes" id="UP001204798"/>
    </source>
</evidence>
<dbReference type="Gene3D" id="3.30.70.20">
    <property type="match status" value="1"/>
</dbReference>
<name>A0ABT2ENB6_9BACT</name>
<evidence type="ECO:0000256" key="3">
    <source>
        <dbReference type="ARBA" id="ARBA00023014"/>
    </source>
</evidence>
<dbReference type="InterPro" id="IPR051460">
    <property type="entry name" value="HdrC_iron-sulfur_subunit"/>
</dbReference>
<feature type="domain" description="4Fe-4S ferredoxin-type" evidence="5">
    <location>
        <begin position="108"/>
        <end position="139"/>
    </location>
</feature>
<dbReference type="InterPro" id="IPR017896">
    <property type="entry name" value="4Fe4S_Fe-S-bd"/>
</dbReference>
<keyword evidence="1" id="KW-0479">Metal-binding</keyword>
<comment type="caution">
    <text evidence="6">The sequence shown here is derived from an EMBL/GenBank/DDBJ whole genome shotgun (WGS) entry which is preliminary data.</text>
</comment>
<gene>
    <name evidence="6" type="ORF">M2350_001861</name>
</gene>
<sequence>MALQTEVATETVTVYIMGKRYEVPKGLTILKAMEYAGYRLVRGVGCRGGFCGACATVYRKAGDFRLRVGLACQTVVEDGMYLTQIPFYPATKAIYDINALRPTAEAILRHYPEVTRCLQCGTCLKVCPQELDVMRYIAAAMRGDIAKAADLSFDCIQCGLCTSRCPAEISHYHVAMLARRLYAKHLTPPAPHLTQRLEEIRSGKFDAELEALMKADRETLRKLYAERDIEPEELVPTKTDED</sequence>
<dbReference type="InterPro" id="IPR012675">
    <property type="entry name" value="Beta-grasp_dom_sf"/>
</dbReference>
<protein>
    <submittedName>
        <fullName evidence="6">Heterodisulfide reductase subunit C</fullName>
    </submittedName>
</protein>
<keyword evidence="7" id="KW-1185">Reference proteome</keyword>
<dbReference type="PROSITE" id="PS00198">
    <property type="entry name" value="4FE4S_FER_1"/>
    <property type="match status" value="1"/>
</dbReference>
<dbReference type="PROSITE" id="PS51085">
    <property type="entry name" value="2FE2S_FER_2"/>
    <property type="match status" value="1"/>
</dbReference>
<dbReference type="PANTHER" id="PTHR43255">
    <property type="entry name" value="IRON-SULFUR-BINDING OXIDOREDUCTASE FADF-RELATED-RELATED"/>
    <property type="match status" value="1"/>
</dbReference>
<dbReference type="PANTHER" id="PTHR43255:SF2">
    <property type="entry name" value="HETERODISULFIDE REDUCTASE RELATED PROTEIN"/>
    <property type="match status" value="1"/>
</dbReference>